<dbReference type="InterPro" id="IPR000917">
    <property type="entry name" value="Sulfatase_N"/>
</dbReference>
<proteinExistence type="predicted"/>
<evidence type="ECO:0000313" key="10">
    <source>
        <dbReference type="EMBL" id="UUF07969.1"/>
    </source>
</evidence>
<protein>
    <submittedName>
        <fullName evidence="10">LTA synthase family protein</fullName>
    </submittedName>
</protein>
<feature type="transmembrane region" description="Helical" evidence="7">
    <location>
        <begin position="240"/>
        <end position="257"/>
    </location>
</feature>
<evidence type="ECO:0000256" key="1">
    <source>
        <dbReference type="ARBA" id="ARBA00004651"/>
    </source>
</evidence>
<dbReference type="Pfam" id="PF00884">
    <property type="entry name" value="Sulfatase"/>
    <property type="match status" value="1"/>
</dbReference>
<dbReference type="CDD" id="cd16015">
    <property type="entry name" value="LTA_synthase"/>
    <property type="match status" value="1"/>
</dbReference>
<name>A0A9Q9CFF8_9FIRM</name>
<dbReference type="Gene3D" id="3.40.720.10">
    <property type="entry name" value="Alkaline Phosphatase, subunit A"/>
    <property type="match status" value="1"/>
</dbReference>
<feature type="transmembrane region" description="Helical" evidence="7">
    <location>
        <begin position="5"/>
        <end position="23"/>
    </location>
</feature>
<feature type="domain" description="Sulfatase N-terminal" evidence="8">
    <location>
        <begin position="537"/>
        <end position="828"/>
    </location>
</feature>
<keyword evidence="5 7" id="KW-1133">Transmembrane helix</keyword>
<dbReference type="SUPFAM" id="SSF53649">
    <property type="entry name" value="Alkaline phosphatase-like"/>
    <property type="match status" value="1"/>
</dbReference>
<keyword evidence="11" id="KW-1185">Reference proteome</keyword>
<comment type="pathway">
    <text evidence="2">Cell wall biogenesis; lipoteichoic acid biosynthesis.</text>
</comment>
<accession>A0A9Q9CFF8</accession>
<dbReference type="PANTHER" id="PTHR47371">
    <property type="entry name" value="LIPOTEICHOIC ACID SYNTHASE"/>
    <property type="match status" value="1"/>
</dbReference>
<evidence type="ECO:0000259" key="8">
    <source>
        <dbReference type="Pfam" id="PF00884"/>
    </source>
</evidence>
<comment type="subcellular location">
    <subcellularLocation>
        <location evidence="1">Cell membrane</location>
        <topology evidence="1">Multi-pass membrane protein</topology>
    </subcellularLocation>
</comment>
<gene>
    <name evidence="9" type="ORF">J0J69_03965</name>
    <name evidence="10" type="ORF">J0J70_10145</name>
</gene>
<organism evidence="10 12">
    <name type="scientific">Turicibacter bilis</name>
    <dbReference type="NCBI Taxonomy" id="2735723"/>
    <lineage>
        <taxon>Bacteria</taxon>
        <taxon>Bacillati</taxon>
        <taxon>Bacillota</taxon>
        <taxon>Erysipelotrichia</taxon>
        <taxon>Erysipelotrichales</taxon>
        <taxon>Turicibacteraceae</taxon>
        <taxon>Turicibacter</taxon>
    </lineage>
</organism>
<keyword evidence="6 7" id="KW-0472">Membrane</keyword>
<evidence type="ECO:0000256" key="5">
    <source>
        <dbReference type="ARBA" id="ARBA00022989"/>
    </source>
</evidence>
<evidence type="ECO:0000313" key="9">
    <source>
        <dbReference type="EMBL" id="UUF06745.1"/>
    </source>
</evidence>
<keyword evidence="3" id="KW-1003">Cell membrane</keyword>
<feature type="transmembrane region" description="Helical" evidence="7">
    <location>
        <begin position="414"/>
        <end position="432"/>
    </location>
</feature>
<evidence type="ECO:0000256" key="3">
    <source>
        <dbReference type="ARBA" id="ARBA00022475"/>
    </source>
</evidence>
<feature type="transmembrane region" description="Helical" evidence="7">
    <location>
        <begin position="359"/>
        <end position="379"/>
    </location>
</feature>
<evidence type="ECO:0000256" key="7">
    <source>
        <dbReference type="SAM" id="Phobius"/>
    </source>
</evidence>
<dbReference type="Proteomes" id="UP001058016">
    <property type="component" value="Chromosome"/>
</dbReference>
<feature type="transmembrane region" description="Helical" evidence="7">
    <location>
        <begin position="444"/>
        <end position="460"/>
    </location>
</feature>
<keyword evidence="4 7" id="KW-0812">Transmembrane</keyword>
<dbReference type="AlphaFoldDB" id="A0A9Q9CFF8"/>
<feature type="transmembrane region" description="Helical" evidence="7">
    <location>
        <begin position="63"/>
        <end position="82"/>
    </location>
</feature>
<feature type="transmembrane region" description="Helical" evidence="7">
    <location>
        <begin position="29"/>
        <end position="47"/>
    </location>
</feature>
<evidence type="ECO:0000313" key="12">
    <source>
        <dbReference type="Proteomes" id="UP001058072"/>
    </source>
</evidence>
<dbReference type="InterPro" id="IPR017850">
    <property type="entry name" value="Alkaline_phosphatase_core_sf"/>
</dbReference>
<feature type="transmembrane region" description="Helical" evidence="7">
    <location>
        <begin position="333"/>
        <end position="352"/>
    </location>
</feature>
<sequence>MKNNTLLRILIGCLTTYGILSWVNSQTEYLLIAIIASIGWLVIYYYLIKRETFKTVFNFKQPLQLITLLVTVVVLGWTNLTIDRPLSFLTSPYSIHLVPNEEANSIEINQISVNNESIALETFNDSTDWSYKETLSTTSTSPLTLANLTNESVSISFLKTNTSGKVSIYRNERLIKTVDLFSTTEQEIKIKVSRDHLLLLIPAYIGMIGSVYLSLLTLINSLIRKKQVKLPGSTLNSMTILYFSLPALFIALFKWIGLANVSIRPQLLAGFFVLITTSEIYLFKKCHTDNHQQARNWCRTIFYLLLWSILMLIMMQVIYFFPNLDVTMTWIAHHVNLMFLASTIILGVSVLFFCFFNNLILAISLSSLVMLIVAIANYYKMLVVGEPIYPSDLSMISNIDEIIGYVKNLLSPTLIIGLIVVIALLVVLSFICRKGFKLTMKLRVIFFAIFIAYLASIFYYEKSPLKPLVNSTVYFTKWNQLNNYQQNGFLFGFITNLQNDLMIKNDHYTEANLQEIMDYYTKKAEDYNESADLSQQPNIITIVSESLSDPTVFNQLTFSEDPLPNLRQYLETYSSGHFLSPFKGNRTANVEFEYLVGFTNSLLLEGTIPFQQALSSKPEIPSFISFMDQLGYTSVAIHPNNAAFYKRSQVYPALGFDEFLSIDKMKHLDYIDSQKYVSDQSVFDELYAELEAADRPIFAYGLTMANHIAIFDKKFGENTIEVLDANGEHNTEMETYAEGLKQTDLALKEFITKIENYDEPTLVIFFGDHLINFQSDIHEQHGYIEKDTDALRAKLFFETPLLIMSNMDDFQIENIDDVSPIFIAPLILRELNLPLSPFYVFLLDLYEEFSVLHNNFKLDANQNQVDELTEHQEQLLLILELIQYDILEGKEYTLSSFFTIPE</sequence>
<feature type="transmembrane region" description="Helical" evidence="7">
    <location>
        <begin position="197"/>
        <end position="219"/>
    </location>
</feature>
<dbReference type="EMBL" id="CP071249">
    <property type="protein sequence ID" value="UUF06745.1"/>
    <property type="molecule type" value="Genomic_DNA"/>
</dbReference>
<feature type="transmembrane region" description="Helical" evidence="7">
    <location>
        <begin position="302"/>
        <end position="321"/>
    </location>
</feature>
<evidence type="ECO:0000256" key="4">
    <source>
        <dbReference type="ARBA" id="ARBA00022692"/>
    </source>
</evidence>
<dbReference type="EMBL" id="CP071250">
    <property type="protein sequence ID" value="UUF07969.1"/>
    <property type="molecule type" value="Genomic_DNA"/>
</dbReference>
<dbReference type="InterPro" id="IPR050448">
    <property type="entry name" value="OpgB/LTA_synthase_biosynth"/>
</dbReference>
<evidence type="ECO:0000256" key="2">
    <source>
        <dbReference type="ARBA" id="ARBA00004936"/>
    </source>
</evidence>
<evidence type="ECO:0000313" key="11">
    <source>
        <dbReference type="Proteomes" id="UP001058016"/>
    </source>
</evidence>
<dbReference type="RefSeq" id="WP_212725014.1">
    <property type="nucleotide sequence ID" value="NZ_CP071249.1"/>
</dbReference>
<dbReference type="PANTHER" id="PTHR47371:SF3">
    <property type="entry name" value="PHOSPHOGLYCEROL TRANSFERASE I"/>
    <property type="match status" value="1"/>
</dbReference>
<dbReference type="GO" id="GO:0005886">
    <property type="term" value="C:plasma membrane"/>
    <property type="evidence" value="ECO:0007669"/>
    <property type="project" value="UniProtKB-SubCell"/>
</dbReference>
<evidence type="ECO:0000256" key="6">
    <source>
        <dbReference type="ARBA" id="ARBA00023136"/>
    </source>
</evidence>
<reference evidence="10 11" key="1">
    <citation type="submission" date="2021-03" db="EMBL/GenBank/DDBJ databases">
        <title>Comparative Genomics and Metabolomics in the genus Turicibacter.</title>
        <authorList>
            <person name="Maki J."/>
            <person name="Looft T."/>
        </authorList>
    </citation>
    <scope>NUCLEOTIDE SEQUENCE</scope>
    <source>
        <strain evidence="10">ISU324</strain>
        <strain evidence="9 11">MMM721</strain>
    </source>
</reference>
<dbReference type="Proteomes" id="UP001058072">
    <property type="component" value="Chromosome"/>
</dbReference>